<protein>
    <submittedName>
        <fullName evidence="4">Astacin domain-containing protein</fullName>
    </submittedName>
</protein>
<sequence length="129" mass="14339">MHYGKTAFALPGTITMQTLDSRYTDVIGRQTDASISDYQKVCNIYGCGVCNRRRMNSISNARTDLWKPKLMPNDSSPDEECSEKLSRLCGALKQIGALDCNYEYATRYCSATCNAETVRESGDSVSLLK</sequence>
<dbReference type="GO" id="GO:0004222">
    <property type="term" value="F:metalloendopeptidase activity"/>
    <property type="evidence" value="ECO:0007669"/>
    <property type="project" value="InterPro"/>
</dbReference>
<dbReference type="WBParaSite" id="ACAC_0000571501-mRNA-1">
    <property type="protein sequence ID" value="ACAC_0000571501-mRNA-1"/>
    <property type="gene ID" value="ACAC_0000571501"/>
</dbReference>
<evidence type="ECO:0000313" key="3">
    <source>
        <dbReference type="Proteomes" id="UP000035642"/>
    </source>
</evidence>
<name>A0A0K0D6M0_ANGCA</name>
<feature type="domain" description="Peptidase M12A" evidence="2">
    <location>
        <begin position="1"/>
        <end position="48"/>
    </location>
</feature>
<evidence type="ECO:0000313" key="4">
    <source>
        <dbReference type="WBParaSite" id="ACAC_0000571501-mRNA-1"/>
    </source>
</evidence>
<organism evidence="3 4">
    <name type="scientific">Angiostrongylus cantonensis</name>
    <name type="common">Rat lungworm</name>
    <dbReference type="NCBI Taxonomy" id="6313"/>
    <lineage>
        <taxon>Eukaryota</taxon>
        <taxon>Metazoa</taxon>
        <taxon>Ecdysozoa</taxon>
        <taxon>Nematoda</taxon>
        <taxon>Chromadorea</taxon>
        <taxon>Rhabditida</taxon>
        <taxon>Rhabditina</taxon>
        <taxon>Rhabditomorpha</taxon>
        <taxon>Strongyloidea</taxon>
        <taxon>Metastrongylidae</taxon>
        <taxon>Angiostrongylus</taxon>
    </lineage>
</organism>
<evidence type="ECO:0000259" key="2">
    <source>
        <dbReference type="PROSITE" id="PS51864"/>
    </source>
</evidence>
<dbReference type="InterPro" id="IPR001506">
    <property type="entry name" value="Peptidase_M12A"/>
</dbReference>
<dbReference type="GO" id="GO:0006508">
    <property type="term" value="P:proteolysis"/>
    <property type="evidence" value="ECO:0007669"/>
    <property type="project" value="InterPro"/>
</dbReference>
<dbReference type="Proteomes" id="UP000035642">
    <property type="component" value="Unassembled WGS sequence"/>
</dbReference>
<proteinExistence type="predicted"/>
<reference evidence="3" key="1">
    <citation type="submission" date="2012-09" db="EMBL/GenBank/DDBJ databases">
        <authorList>
            <person name="Martin A.A."/>
        </authorList>
    </citation>
    <scope>NUCLEOTIDE SEQUENCE</scope>
</reference>
<keyword evidence="3" id="KW-1185">Reference proteome</keyword>
<reference evidence="4" key="2">
    <citation type="submission" date="2017-02" db="UniProtKB">
        <authorList>
            <consortium name="WormBaseParasite"/>
        </authorList>
    </citation>
    <scope>IDENTIFICATION</scope>
</reference>
<evidence type="ECO:0000256" key="1">
    <source>
        <dbReference type="PROSITE-ProRule" id="PRU01211"/>
    </source>
</evidence>
<dbReference type="AlphaFoldDB" id="A0A0K0D6M0"/>
<dbReference type="PROSITE" id="PS51864">
    <property type="entry name" value="ASTACIN"/>
    <property type="match status" value="1"/>
</dbReference>
<dbReference type="Gene3D" id="3.40.390.10">
    <property type="entry name" value="Collagenase (Catalytic Domain)"/>
    <property type="match status" value="1"/>
</dbReference>
<accession>A0A0K0D6M0</accession>
<comment type="caution">
    <text evidence="1">Lacks conserved residue(s) required for the propagation of feature annotation.</text>
</comment>
<dbReference type="InterPro" id="IPR024079">
    <property type="entry name" value="MetalloPept_cat_dom_sf"/>
</dbReference>